<comment type="caution">
    <text evidence="1">The sequence shown here is derived from an EMBL/GenBank/DDBJ whole genome shotgun (WGS) entry which is preliminary data.</text>
</comment>
<gene>
    <name evidence="1" type="ORF">PLOB_00025977</name>
</gene>
<name>A0ABN8RU73_9CNID</name>
<organism evidence="1 2">
    <name type="scientific">Porites lobata</name>
    <dbReference type="NCBI Taxonomy" id="104759"/>
    <lineage>
        <taxon>Eukaryota</taxon>
        <taxon>Metazoa</taxon>
        <taxon>Cnidaria</taxon>
        <taxon>Anthozoa</taxon>
        <taxon>Hexacorallia</taxon>
        <taxon>Scleractinia</taxon>
        <taxon>Fungiina</taxon>
        <taxon>Poritidae</taxon>
        <taxon>Porites</taxon>
    </lineage>
</organism>
<protein>
    <submittedName>
        <fullName evidence="1">Uncharacterized protein</fullName>
    </submittedName>
</protein>
<dbReference type="Proteomes" id="UP001159405">
    <property type="component" value="Unassembled WGS sequence"/>
</dbReference>
<keyword evidence="2" id="KW-1185">Reference proteome</keyword>
<dbReference type="EMBL" id="CALNXK010000309">
    <property type="protein sequence ID" value="CAH3181895.1"/>
    <property type="molecule type" value="Genomic_DNA"/>
</dbReference>
<sequence length="285" mass="32907">MQQRHRNYPRFLEVCQDVLSKCQPHHCPLFRFTRRIRHKCWRSFYIPYKKERLQQLSIQVNDLATGTEQEAYELMLAMKNALTQDGLEECAFEVENVGRIKFINAFQRVIDHVIIRTSGFPLNELGTSYVTLDGLSCLQRTTKLMDDFSIGPNANKEMVYLREMNGASLMLEIAERLELSEDLFLEDNIDQASASSLDVIELLSSYECLADGREIYLACEPRPFNYRLVDGGPDQKQSNLATKIAAAIEFRMELNAHACIQRRAERDSVANEAEREIQCWVVLLQ</sequence>
<evidence type="ECO:0000313" key="2">
    <source>
        <dbReference type="Proteomes" id="UP001159405"/>
    </source>
</evidence>
<reference evidence="1 2" key="1">
    <citation type="submission" date="2022-05" db="EMBL/GenBank/DDBJ databases">
        <authorList>
            <consortium name="Genoscope - CEA"/>
            <person name="William W."/>
        </authorList>
    </citation>
    <scope>NUCLEOTIDE SEQUENCE [LARGE SCALE GENOMIC DNA]</scope>
</reference>
<accession>A0ABN8RU73</accession>
<proteinExistence type="predicted"/>
<evidence type="ECO:0000313" key="1">
    <source>
        <dbReference type="EMBL" id="CAH3181895.1"/>
    </source>
</evidence>